<dbReference type="InterPro" id="IPR050925">
    <property type="entry name" value="Rhomboid_protease_S54"/>
</dbReference>
<feature type="transmembrane region" description="Helical" evidence="5">
    <location>
        <begin position="96"/>
        <end position="112"/>
    </location>
</feature>
<keyword evidence="3 5" id="KW-1133">Transmembrane helix</keyword>
<evidence type="ECO:0000313" key="8">
    <source>
        <dbReference type="Proteomes" id="UP000017800"/>
    </source>
</evidence>
<dbReference type="PANTHER" id="PTHR43731">
    <property type="entry name" value="RHOMBOID PROTEASE"/>
    <property type="match status" value="1"/>
</dbReference>
<dbReference type="Pfam" id="PF01694">
    <property type="entry name" value="Rhomboid"/>
    <property type="match status" value="1"/>
</dbReference>
<evidence type="ECO:0000256" key="2">
    <source>
        <dbReference type="ARBA" id="ARBA00022692"/>
    </source>
</evidence>
<accession>V5FB97</accession>
<sequence>MYKFLIAFSLILAVFMIPSLAEALRWQHDLMASHQWWRLLTGNFTHTNTYHLGMNLAGLWVICHLFQAKVKPLASAIVILSIAIGVGLLFTDTNIYYGLSGVLHGLFAMYAYQEIAAGKRSSWFLLAGLAIKLTAENSGLVSISTAELINARVSTESHLIGSITGLAIALLAPKILKLRKL</sequence>
<evidence type="ECO:0000256" key="1">
    <source>
        <dbReference type="ARBA" id="ARBA00004141"/>
    </source>
</evidence>
<proteinExistence type="predicted"/>
<dbReference type="RefSeq" id="WP_023402924.1">
    <property type="nucleotide sequence ID" value="NZ_BAUJ01000005.1"/>
</dbReference>
<evidence type="ECO:0000256" key="5">
    <source>
        <dbReference type="SAM" id="Phobius"/>
    </source>
</evidence>
<feature type="domain" description="Peptidase S54 rhomboid" evidence="6">
    <location>
        <begin position="34"/>
        <end position="171"/>
    </location>
</feature>
<comment type="caution">
    <text evidence="7">The sequence shown here is derived from an EMBL/GenBank/DDBJ whole genome shotgun (WGS) entry which is preliminary data.</text>
</comment>
<protein>
    <recommendedName>
        <fullName evidence="6">Peptidase S54 rhomboid domain-containing protein</fullName>
    </recommendedName>
</protein>
<dbReference type="eggNOG" id="COG0705">
    <property type="taxonomic scope" value="Bacteria"/>
</dbReference>
<dbReference type="EMBL" id="BAUJ01000005">
    <property type="protein sequence ID" value="GAD88538.1"/>
    <property type="molecule type" value="Genomic_DNA"/>
</dbReference>
<dbReference type="InterPro" id="IPR035952">
    <property type="entry name" value="Rhomboid-like_sf"/>
</dbReference>
<comment type="subcellular location">
    <subcellularLocation>
        <location evidence="1">Membrane</location>
        <topology evidence="1">Multi-pass membrane protein</topology>
    </subcellularLocation>
</comment>
<dbReference type="GO" id="GO:0016020">
    <property type="term" value="C:membrane"/>
    <property type="evidence" value="ECO:0007669"/>
    <property type="project" value="UniProtKB-SubCell"/>
</dbReference>
<dbReference type="SUPFAM" id="SSF144091">
    <property type="entry name" value="Rhomboid-like"/>
    <property type="match status" value="1"/>
</dbReference>
<organism evidence="7 8">
    <name type="scientific">Vibrio halioticoli NBRC 102217</name>
    <dbReference type="NCBI Taxonomy" id="1219072"/>
    <lineage>
        <taxon>Bacteria</taxon>
        <taxon>Pseudomonadati</taxon>
        <taxon>Pseudomonadota</taxon>
        <taxon>Gammaproteobacteria</taxon>
        <taxon>Vibrionales</taxon>
        <taxon>Vibrionaceae</taxon>
        <taxon>Vibrio</taxon>
    </lineage>
</organism>
<dbReference type="PANTHER" id="PTHR43731:SF16">
    <property type="entry name" value="RHOMBOSORTASE"/>
    <property type="match status" value="1"/>
</dbReference>
<dbReference type="Gene3D" id="1.20.1540.10">
    <property type="entry name" value="Rhomboid-like"/>
    <property type="match status" value="1"/>
</dbReference>
<dbReference type="Proteomes" id="UP000017800">
    <property type="component" value="Unassembled WGS sequence"/>
</dbReference>
<dbReference type="GO" id="GO:0004252">
    <property type="term" value="F:serine-type endopeptidase activity"/>
    <property type="evidence" value="ECO:0007669"/>
    <property type="project" value="InterPro"/>
</dbReference>
<dbReference type="NCBIfam" id="TIGR03902">
    <property type="entry name" value="rhom_GG_sort"/>
    <property type="match status" value="1"/>
</dbReference>
<keyword evidence="4 5" id="KW-0472">Membrane</keyword>
<evidence type="ECO:0000313" key="7">
    <source>
        <dbReference type="EMBL" id="GAD88538.1"/>
    </source>
</evidence>
<feature type="transmembrane region" description="Helical" evidence="5">
    <location>
        <begin position="73"/>
        <end position="90"/>
    </location>
</feature>
<gene>
    <name evidence="7" type="ORF">VHA01S_005_01420</name>
</gene>
<dbReference type="InterPro" id="IPR023826">
    <property type="entry name" value="Rhom-like_SP_proteobac"/>
</dbReference>
<name>V5FB97_9VIBR</name>
<feature type="transmembrane region" description="Helical" evidence="5">
    <location>
        <begin position="47"/>
        <end position="66"/>
    </location>
</feature>
<dbReference type="InterPro" id="IPR022764">
    <property type="entry name" value="Peptidase_S54_rhomboid_dom"/>
</dbReference>
<dbReference type="AlphaFoldDB" id="V5FB97"/>
<evidence type="ECO:0000259" key="6">
    <source>
        <dbReference type="Pfam" id="PF01694"/>
    </source>
</evidence>
<evidence type="ECO:0000256" key="3">
    <source>
        <dbReference type="ARBA" id="ARBA00022989"/>
    </source>
</evidence>
<keyword evidence="8" id="KW-1185">Reference proteome</keyword>
<evidence type="ECO:0000256" key="4">
    <source>
        <dbReference type="ARBA" id="ARBA00023136"/>
    </source>
</evidence>
<keyword evidence="2 5" id="KW-0812">Transmembrane</keyword>
<reference evidence="7 8" key="1">
    <citation type="submission" date="2013-11" db="EMBL/GenBank/DDBJ databases">
        <title>Whole genome shotgun sequence of Vibrio halioticoli NBRC 102217.</title>
        <authorList>
            <person name="Isaki S."/>
            <person name="Kimura A."/>
            <person name="Ohji S."/>
            <person name="Hosoyama A."/>
            <person name="Fujita N."/>
            <person name="Hashimoto M."/>
            <person name="Hosoyama Y."/>
            <person name="Yamazoe A."/>
        </authorList>
    </citation>
    <scope>NUCLEOTIDE SEQUENCE [LARGE SCALE GENOMIC DNA]</scope>
    <source>
        <strain evidence="7 8">NBRC 102217</strain>
    </source>
</reference>